<accession>A0A366EJF4</accession>
<dbReference type="GO" id="GO:0015936">
    <property type="term" value="P:coenzyme A metabolic process"/>
    <property type="evidence" value="ECO:0007669"/>
    <property type="project" value="InterPro"/>
</dbReference>
<keyword evidence="3" id="KW-0520">NAD</keyword>
<dbReference type="EMBL" id="QNRI01000001">
    <property type="protein sequence ID" value="RBP01619.1"/>
    <property type="molecule type" value="Genomic_DNA"/>
</dbReference>
<dbReference type="Pfam" id="PF00368">
    <property type="entry name" value="HMG-CoA_red"/>
    <property type="match status" value="1"/>
</dbReference>
<evidence type="ECO:0000313" key="4">
    <source>
        <dbReference type="EMBL" id="RBP01619.1"/>
    </source>
</evidence>
<dbReference type="Gene3D" id="1.10.8.660">
    <property type="match status" value="1"/>
</dbReference>
<dbReference type="NCBIfam" id="TIGR00532">
    <property type="entry name" value="HMG_CoA_R_NAD"/>
    <property type="match status" value="1"/>
</dbReference>
<name>A0A366EJF4_9BACI</name>
<dbReference type="InterPro" id="IPR023076">
    <property type="entry name" value="HMG_CoA_Rdtase_CS"/>
</dbReference>
<sequence length="428" mass="45810">MDKQHLTKFYQKTKQERIEALVSAGLIHEEATTAFSSKIHLSDEVANHMIENQIATYQVPLGLGLNFFINGKDYAVPMATEEPSVIAAASFAAKTIQQAGGFKTTVGDRAMIGQIALKNVEDMNKAEEIILQHADAIIDLANQAHPSIVKRGGGARSIQIRKIQADPTYQTPAFLVIHIHAQTLEAMGANIINTMVEAVKPYLENVTGGTALMGILSNYATECLVTATCRIPTNQLAKEPYTGEQVRDRIIEACQFALVDPYRAVTHNKGIMNGIDAVVLATGNDTRAIEAGIHAYATRSGQYRSLTNWTKAENGDLLGEITIPLPIGTVGGSISIHPAAKFSMKLLGNPAAKELEAIIASIGLAQNFAAVRALVTEGIQKGHMGLQAKSLAITAGAKGDQIEVVTEQLKQAPNMNLATAKAILAQLN</sequence>
<dbReference type="UniPathway" id="UPA00257">
    <property type="reaction ID" value="UER00367"/>
</dbReference>
<protein>
    <recommendedName>
        <fullName evidence="3">3-hydroxy-3-methylglutaryl coenzyme A reductase</fullName>
        <shortName evidence="3">HMG-CoA reductase</shortName>
        <ecNumber evidence="3">1.1.1.88</ecNumber>
    </recommendedName>
</protein>
<dbReference type="PROSITE" id="PS01192">
    <property type="entry name" value="HMG_COA_REDUCTASE_3"/>
    <property type="match status" value="1"/>
</dbReference>
<evidence type="ECO:0000256" key="1">
    <source>
        <dbReference type="ARBA" id="ARBA00007661"/>
    </source>
</evidence>
<dbReference type="GO" id="GO:0004420">
    <property type="term" value="F:hydroxymethylglutaryl-CoA reductase (NADPH) activity"/>
    <property type="evidence" value="ECO:0007669"/>
    <property type="project" value="InterPro"/>
</dbReference>
<evidence type="ECO:0000313" key="5">
    <source>
        <dbReference type="Proteomes" id="UP000252254"/>
    </source>
</evidence>
<organism evidence="4 5">
    <name type="scientific">Paraliobacillus ryukyuensis</name>
    <dbReference type="NCBI Taxonomy" id="200904"/>
    <lineage>
        <taxon>Bacteria</taxon>
        <taxon>Bacillati</taxon>
        <taxon>Bacillota</taxon>
        <taxon>Bacilli</taxon>
        <taxon>Bacillales</taxon>
        <taxon>Bacillaceae</taxon>
        <taxon>Paraliobacillus</taxon>
    </lineage>
</organism>
<dbReference type="CDD" id="cd00644">
    <property type="entry name" value="HMG-CoA_reductase_classII"/>
    <property type="match status" value="1"/>
</dbReference>
<evidence type="ECO:0000256" key="3">
    <source>
        <dbReference type="RuleBase" id="RU361219"/>
    </source>
</evidence>
<dbReference type="RefSeq" id="WP_113866351.1">
    <property type="nucleotide sequence ID" value="NZ_BAABQN010000001.1"/>
</dbReference>
<dbReference type="SUPFAM" id="SSF56542">
    <property type="entry name" value="Substrate-binding domain of HMG-CoA reductase"/>
    <property type="match status" value="1"/>
</dbReference>
<dbReference type="InterPro" id="IPR002202">
    <property type="entry name" value="HMG_CoA_Rdtase"/>
</dbReference>
<evidence type="ECO:0000256" key="2">
    <source>
        <dbReference type="ARBA" id="ARBA00023002"/>
    </source>
</evidence>
<keyword evidence="2 3" id="KW-0560">Oxidoreductase</keyword>
<dbReference type="InterPro" id="IPR023074">
    <property type="entry name" value="HMG_CoA_Rdtase_cat_sf"/>
</dbReference>
<proteinExistence type="inferred from homology"/>
<keyword evidence="5" id="KW-1185">Reference proteome</keyword>
<dbReference type="STRING" id="200904.GCA_900168775_01754"/>
<dbReference type="PANTHER" id="PTHR10572">
    <property type="entry name" value="3-HYDROXY-3-METHYLGLUTARYL-COENZYME A REDUCTASE"/>
    <property type="match status" value="1"/>
</dbReference>
<dbReference type="SUPFAM" id="SSF55035">
    <property type="entry name" value="NAD-binding domain of HMG-CoA reductase"/>
    <property type="match status" value="1"/>
</dbReference>
<gene>
    <name evidence="4" type="ORF">DES48_101358</name>
</gene>
<comment type="pathway">
    <text evidence="3">Metabolic intermediate metabolism; (R)-mevalonate degradation; (S)-3-hydroxy-3-methylglutaryl-CoA from (R)-mevalonate: step 1/1.</text>
</comment>
<comment type="similarity">
    <text evidence="1 3">Belongs to the HMG-CoA reductase family.</text>
</comment>
<dbReference type="AlphaFoldDB" id="A0A366EJF4"/>
<reference evidence="4 5" key="1">
    <citation type="submission" date="2018-06" db="EMBL/GenBank/DDBJ databases">
        <title>Genomic Encyclopedia of Type Strains, Phase IV (KMG-IV): sequencing the most valuable type-strain genomes for metagenomic binning, comparative biology and taxonomic classification.</title>
        <authorList>
            <person name="Goeker M."/>
        </authorList>
    </citation>
    <scope>NUCLEOTIDE SEQUENCE [LARGE SCALE GENOMIC DNA]</scope>
    <source>
        <strain evidence="4 5">DSM 15140</strain>
    </source>
</reference>
<comment type="catalytic activity">
    <reaction evidence="3">
        <text>(R)-mevalonate + 2 NAD(+) + CoA = (3S)-3-hydroxy-3-methylglutaryl-CoA + 2 NADH + 2 H(+)</text>
        <dbReference type="Rhea" id="RHEA:14833"/>
        <dbReference type="ChEBI" id="CHEBI:15378"/>
        <dbReference type="ChEBI" id="CHEBI:36464"/>
        <dbReference type="ChEBI" id="CHEBI:43074"/>
        <dbReference type="ChEBI" id="CHEBI:57287"/>
        <dbReference type="ChEBI" id="CHEBI:57540"/>
        <dbReference type="ChEBI" id="CHEBI:57945"/>
        <dbReference type="EC" id="1.1.1.88"/>
    </reaction>
</comment>
<dbReference type="Gene3D" id="3.90.770.10">
    <property type="entry name" value="3-hydroxy-3-methylglutaryl-coenzyme A Reductase, Chain A, domain 2"/>
    <property type="match status" value="2"/>
</dbReference>
<dbReference type="Proteomes" id="UP000252254">
    <property type="component" value="Unassembled WGS sequence"/>
</dbReference>
<dbReference type="InterPro" id="IPR009029">
    <property type="entry name" value="HMG_CoA_Rdtase_sub-bd_dom_sf"/>
</dbReference>
<dbReference type="GO" id="GO:0140643">
    <property type="term" value="F:hydroxymethylglutaryl-CoA reductase (NADH) activity"/>
    <property type="evidence" value="ECO:0007669"/>
    <property type="project" value="UniProtKB-EC"/>
</dbReference>
<dbReference type="OrthoDB" id="9764892at2"/>
<dbReference type="InterPro" id="IPR004553">
    <property type="entry name" value="HMG_CoA_Rdtase_bac-typ"/>
</dbReference>
<dbReference type="EC" id="1.1.1.88" evidence="3"/>
<dbReference type="PANTHER" id="PTHR10572:SF24">
    <property type="entry name" value="3-HYDROXY-3-METHYLGLUTARYL-COENZYME A REDUCTASE"/>
    <property type="match status" value="1"/>
</dbReference>
<dbReference type="PROSITE" id="PS50065">
    <property type="entry name" value="HMG_COA_REDUCTASE_4"/>
    <property type="match status" value="1"/>
</dbReference>
<comment type="caution">
    <text evidence="4">The sequence shown here is derived from an EMBL/GenBank/DDBJ whole genome shotgun (WGS) entry which is preliminary data.</text>
</comment>
<dbReference type="InterPro" id="IPR009023">
    <property type="entry name" value="HMG_CoA_Rdtase_NAD(P)-bd_sf"/>
</dbReference>